<dbReference type="STRING" id="330734.ABA45_13530"/>
<dbReference type="Gene3D" id="3.40.50.150">
    <property type="entry name" value="Vaccinia Virus protein VP39"/>
    <property type="match status" value="1"/>
</dbReference>
<accession>A0A0H4I2R5</accession>
<dbReference type="SUPFAM" id="SSF53335">
    <property type="entry name" value="S-adenosyl-L-methionine-dependent methyltransferases"/>
    <property type="match status" value="1"/>
</dbReference>
<evidence type="ECO:0000313" key="4">
    <source>
        <dbReference type="EMBL" id="AKO53311.1"/>
    </source>
</evidence>
<protein>
    <submittedName>
        <fullName evidence="4">SAM-dependent methyltransferase</fullName>
    </submittedName>
</protein>
<dbReference type="PANTHER" id="PTHR43861">
    <property type="entry name" value="TRANS-ACONITATE 2-METHYLTRANSFERASE-RELATED"/>
    <property type="match status" value="1"/>
</dbReference>
<keyword evidence="1 4" id="KW-0489">Methyltransferase</keyword>
<dbReference type="CDD" id="cd02440">
    <property type="entry name" value="AdoMet_MTases"/>
    <property type="match status" value="1"/>
</dbReference>
<evidence type="ECO:0000313" key="5">
    <source>
        <dbReference type="Proteomes" id="UP000036406"/>
    </source>
</evidence>
<dbReference type="GO" id="GO:0008168">
    <property type="term" value="F:methyltransferase activity"/>
    <property type="evidence" value="ECO:0007669"/>
    <property type="project" value="UniProtKB-KW"/>
</dbReference>
<proteinExistence type="predicted"/>
<dbReference type="KEGG" id="mpq:ABA45_13530"/>
<dbReference type="AlphaFoldDB" id="A0A0H4I2R5"/>
<reference evidence="4 5" key="1">
    <citation type="submission" date="2015-05" db="EMBL/GenBank/DDBJ databases">
        <title>Complete genome of Marinobacter psychrophilus strain 20041T isolated from sea-ice of the Canadian Basin.</title>
        <authorList>
            <person name="Song L."/>
            <person name="Ren L."/>
            <person name="Yu Y."/>
            <person name="Wang X."/>
        </authorList>
    </citation>
    <scope>NUCLEOTIDE SEQUENCE [LARGE SCALE GENOMIC DNA]</scope>
    <source>
        <strain evidence="4 5">20041</strain>
    </source>
</reference>
<dbReference type="InterPro" id="IPR041698">
    <property type="entry name" value="Methyltransf_25"/>
</dbReference>
<feature type="domain" description="Methyltransferase" evidence="3">
    <location>
        <begin position="45"/>
        <end position="135"/>
    </location>
</feature>
<sequence>MSSNALYTDLSDYYDLLCTDIDYEAQSHGAQRLHQLFGNGGNSHLDLACGTGPHVRYFIDAGYESCGLDISQPMLEMAKIRCPEAPFSLGDMCDFQVSEKLDLITCFLYSIHYSGELEALQKCLARVRQALKPGGVFCFNAVDKHKIDNNLCVSHSANHEGSHFTFSSAWYYGGLGDRQSLKLGICKTTGGITQTWHDEHPMVAVSYDQLKELLLPYFDVHIFEHDYDKITPWDQDSGNALFVCVKL</sequence>
<dbReference type="Gene3D" id="2.20.130.10">
    <property type="entry name" value="CAC2371-like domains"/>
    <property type="match status" value="1"/>
</dbReference>
<dbReference type="PATRIC" id="fig|330734.3.peg.2836"/>
<dbReference type="RefSeq" id="WP_048386927.1">
    <property type="nucleotide sequence ID" value="NZ_CP011494.1"/>
</dbReference>
<keyword evidence="2 4" id="KW-0808">Transferase</keyword>
<dbReference type="Pfam" id="PF13649">
    <property type="entry name" value="Methyltransf_25"/>
    <property type="match status" value="1"/>
</dbReference>
<organism evidence="4 5">
    <name type="scientific">Marinobacter psychrophilus</name>
    <dbReference type="NCBI Taxonomy" id="330734"/>
    <lineage>
        <taxon>Bacteria</taxon>
        <taxon>Pseudomonadati</taxon>
        <taxon>Pseudomonadota</taxon>
        <taxon>Gammaproteobacteria</taxon>
        <taxon>Pseudomonadales</taxon>
        <taxon>Marinobacteraceae</taxon>
        <taxon>Marinobacter</taxon>
    </lineage>
</organism>
<dbReference type="PANTHER" id="PTHR43861:SF1">
    <property type="entry name" value="TRANS-ACONITATE 2-METHYLTRANSFERASE"/>
    <property type="match status" value="1"/>
</dbReference>
<name>A0A0H4I2R5_9GAMM</name>
<dbReference type="GO" id="GO:0032259">
    <property type="term" value="P:methylation"/>
    <property type="evidence" value="ECO:0007669"/>
    <property type="project" value="UniProtKB-KW"/>
</dbReference>
<evidence type="ECO:0000259" key="3">
    <source>
        <dbReference type="Pfam" id="PF13649"/>
    </source>
</evidence>
<evidence type="ECO:0000256" key="2">
    <source>
        <dbReference type="ARBA" id="ARBA00022679"/>
    </source>
</evidence>
<dbReference type="InterPro" id="IPR029063">
    <property type="entry name" value="SAM-dependent_MTases_sf"/>
</dbReference>
<keyword evidence="5" id="KW-1185">Reference proteome</keyword>
<gene>
    <name evidence="4" type="ORF">ABA45_13530</name>
</gene>
<evidence type="ECO:0000256" key="1">
    <source>
        <dbReference type="ARBA" id="ARBA00022603"/>
    </source>
</evidence>
<dbReference type="EMBL" id="CP011494">
    <property type="protein sequence ID" value="AKO53311.1"/>
    <property type="molecule type" value="Genomic_DNA"/>
</dbReference>
<dbReference type="Proteomes" id="UP000036406">
    <property type="component" value="Chromosome"/>
</dbReference>